<evidence type="ECO:0000313" key="2">
    <source>
        <dbReference type="EMBL" id="OKP86192.1"/>
    </source>
</evidence>
<name>A0ABX3EQU7_9BACL</name>
<comment type="caution">
    <text evidence="2">The sequence shown here is derived from an EMBL/GenBank/DDBJ whole genome shotgun (WGS) entry which is preliminary data.</text>
</comment>
<feature type="coiled-coil region" evidence="1">
    <location>
        <begin position="50"/>
        <end position="84"/>
    </location>
</feature>
<feature type="coiled-coil region" evidence="1">
    <location>
        <begin position="275"/>
        <end position="302"/>
    </location>
</feature>
<reference evidence="2 3" key="1">
    <citation type="submission" date="2016-03" db="EMBL/GenBank/DDBJ databases">
        <authorList>
            <person name="Sant'Anna F.H."/>
            <person name="Ambrosini A."/>
            <person name="Souza R."/>
            <person name="Bach E."/>
            <person name="Fernandes G."/>
            <person name="Balsanelli E."/>
            <person name="Baura V.A."/>
            <person name="Souza E.M."/>
            <person name="Passaglia L."/>
        </authorList>
    </citation>
    <scope>NUCLEOTIDE SEQUENCE [LARGE SCALE GENOMIC DNA]</scope>
    <source>
        <strain evidence="2 3">P26E</strain>
    </source>
</reference>
<keyword evidence="1" id="KW-0175">Coiled coil</keyword>
<evidence type="ECO:0008006" key="4">
    <source>
        <dbReference type="Google" id="ProtNLM"/>
    </source>
</evidence>
<accession>A0ABX3EQU7</accession>
<evidence type="ECO:0000256" key="1">
    <source>
        <dbReference type="SAM" id="Coils"/>
    </source>
</evidence>
<protein>
    <recommendedName>
        <fullName evidence="4">Deaminase</fullName>
    </recommendedName>
</protein>
<sequence length="592" mass="65380">MSSAKVIFNVDEVRRLRTKISQVSQDTNQLYLQLKGQASGWGGIPMNDHLVQAQVLINELTVEAEKLEDVIRAALKGVEGLQEENKQKANQLTQWFSLFAGMFGSFRTQTFAGRYTIPTAAQKAAANLITSFAALGGRDELDSDPAVEKLRNTIQTSRLGTVENIAAQSKLKDIFAARDQIAKAQWAYKIYEEFGNKAQMNAVNRQAEEARQKLESMEVDKIHYEAGKDLSVYFKQPAVQACDYDPSITTQNVPLLQNEEYLLLLRLAMEKTPAGENAKSQLEAKRLEIEEAERQLALDAETGKKTYNFDEYTKTLWGNTWVLSKNGKTDREAAQASMAYNEAIKNGEIKSYQENVPVDYLTEQILAAKNGTNYWTGEKISKLQAYGIIVSSLITTFQGIESFRGSLKRNLPLHPGANEIPASRVKQPKVSVPEVTVPKPVEPVGKIAEGTGKGVRIGSRSVEESLEKINDIRQADNIGGKRNIAFAEYEINGSTGEIIGVSGKADRAGTAGVPNQRKFETITTPDGNPRTLDAEVKILEELASQLPNNASGKVHIFSELPFCESCSGVIKQFKEQFPNVEVIISHGPSKSR</sequence>
<gene>
    <name evidence="2" type="ORF">A3844_14075</name>
</gene>
<dbReference type="Proteomes" id="UP000186058">
    <property type="component" value="Unassembled WGS sequence"/>
</dbReference>
<dbReference type="InterPro" id="IPR032721">
    <property type="entry name" value="Toxin-deaminase"/>
</dbReference>
<dbReference type="Pfam" id="PF14424">
    <property type="entry name" value="Toxin-deaminase"/>
    <property type="match status" value="1"/>
</dbReference>
<keyword evidence="3" id="KW-1185">Reference proteome</keyword>
<organism evidence="2 3">
    <name type="scientific">Paenibacillus helianthi</name>
    <dbReference type="NCBI Taxonomy" id="1349432"/>
    <lineage>
        <taxon>Bacteria</taxon>
        <taxon>Bacillati</taxon>
        <taxon>Bacillota</taxon>
        <taxon>Bacilli</taxon>
        <taxon>Bacillales</taxon>
        <taxon>Paenibacillaceae</taxon>
        <taxon>Paenibacillus</taxon>
    </lineage>
</organism>
<dbReference type="EMBL" id="LVWI01000040">
    <property type="protein sequence ID" value="OKP86192.1"/>
    <property type="molecule type" value="Genomic_DNA"/>
</dbReference>
<proteinExistence type="predicted"/>
<evidence type="ECO:0000313" key="3">
    <source>
        <dbReference type="Proteomes" id="UP000186058"/>
    </source>
</evidence>